<proteinExistence type="predicted"/>
<evidence type="ECO:0000313" key="1">
    <source>
        <dbReference type="EMBL" id="MBH0111595.1"/>
    </source>
</evidence>
<sequence length="71" mass="7985">MAFTLDFCESRAREAAEAASSAKLSNVRERELRSEAAWRAMANQMLQVEKKRVERLAKQAKAAEEVATDLD</sequence>
<dbReference type="Proteomes" id="UP000617634">
    <property type="component" value="Unassembled WGS sequence"/>
</dbReference>
<dbReference type="AlphaFoldDB" id="A0A931MJJ5"/>
<comment type="caution">
    <text evidence="1">The sequence shown here is derived from an EMBL/GenBank/DDBJ whole genome shotgun (WGS) entry which is preliminary data.</text>
</comment>
<protein>
    <submittedName>
        <fullName evidence="1">Uncharacterized protein</fullName>
    </submittedName>
</protein>
<dbReference type="RefSeq" id="WP_197160040.1">
    <property type="nucleotide sequence ID" value="NZ_JADZGI010000001.1"/>
</dbReference>
<reference evidence="1" key="1">
    <citation type="submission" date="2020-11" db="EMBL/GenBank/DDBJ databases">
        <title>Novosphingobium aureum sp. nov., a marine bacterium isolated from sediment of a salt flat.</title>
        <authorList>
            <person name="Yoo Y."/>
            <person name="Kim J.-J."/>
        </authorList>
    </citation>
    <scope>NUCLEOTIDE SEQUENCE</scope>
    <source>
        <strain evidence="1">YJ-S2-02</strain>
    </source>
</reference>
<accession>A0A931MJJ5</accession>
<dbReference type="EMBL" id="JADZGI010000001">
    <property type="protein sequence ID" value="MBH0111595.1"/>
    <property type="molecule type" value="Genomic_DNA"/>
</dbReference>
<evidence type="ECO:0000313" key="2">
    <source>
        <dbReference type="Proteomes" id="UP000617634"/>
    </source>
</evidence>
<name>A0A931MJJ5_9SPHN</name>
<organism evidence="1 2">
    <name type="scientific">Novosphingobium aureum</name>
    <dbReference type="NCBI Taxonomy" id="2792964"/>
    <lineage>
        <taxon>Bacteria</taxon>
        <taxon>Pseudomonadati</taxon>
        <taxon>Pseudomonadota</taxon>
        <taxon>Alphaproteobacteria</taxon>
        <taxon>Sphingomonadales</taxon>
        <taxon>Sphingomonadaceae</taxon>
        <taxon>Novosphingobium</taxon>
    </lineage>
</organism>
<keyword evidence="2" id="KW-1185">Reference proteome</keyword>
<gene>
    <name evidence="1" type="ORF">I5E68_01345</name>
</gene>